<dbReference type="Proteomes" id="UP000078250">
    <property type="component" value="Unassembled WGS sequence"/>
</dbReference>
<gene>
    <name evidence="1" type="ORF">M997_2473</name>
</gene>
<sequence>MIIKNKVLAQYHFLSEMENDKYYPTHLVKKGQEILKELCINIEETQPKMLNELYALSHKATDKFNQLAEEFEEENSEIETVARECIAENIYIIAKEYGFEKADAEELIATRDW</sequence>
<dbReference type="AlphaFoldDB" id="A0AAJ3HRB6"/>
<dbReference type="InterPro" id="IPR043767">
    <property type="entry name" value="DUF5713"/>
</dbReference>
<dbReference type="Pfam" id="PF18977">
    <property type="entry name" value="DUF5713"/>
    <property type="match status" value="1"/>
</dbReference>
<organism evidence="1 2">
    <name type="scientific">Proteus hauseri ATCC 700826</name>
    <dbReference type="NCBI Taxonomy" id="1354271"/>
    <lineage>
        <taxon>Bacteria</taxon>
        <taxon>Pseudomonadati</taxon>
        <taxon>Pseudomonadota</taxon>
        <taxon>Gammaproteobacteria</taxon>
        <taxon>Enterobacterales</taxon>
        <taxon>Morganellaceae</taxon>
        <taxon>Proteus</taxon>
    </lineage>
</organism>
<proteinExistence type="predicted"/>
<dbReference type="EMBL" id="LXEV01000028">
    <property type="protein sequence ID" value="OAT46022.1"/>
    <property type="molecule type" value="Genomic_DNA"/>
</dbReference>
<evidence type="ECO:0000313" key="2">
    <source>
        <dbReference type="Proteomes" id="UP000078250"/>
    </source>
</evidence>
<dbReference type="RefSeq" id="WP_064720419.1">
    <property type="nucleotide sequence ID" value="NZ_LXEV01000028.1"/>
</dbReference>
<accession>A0AAJ3HRB6</accession>
<name>A0AAJ3HRB6_PROHU</name>
<comment type="caution">
    <text evidence="1">The sequence shown here is derived from an EMBL/GenBank/DDBJ whole genome shotgun (WGS) entry which is preliminary data.</text>
</comment>
<protein>
    <submittedName>
        <fullName evidence="1">Uncharacterized protein</fullName>
    </submittedName>
</protein>
<keyword evidence="2" id="KW-1185">Reference proteome</keyword>
<reference evidence="1 2" key="1">
    <citation type="submission" date="2016-04" db="EMBL/GenBank/DDBJ databases">
        <title>ATOL: Assembling a taxonomically balanced genome-scale reconstruction of the evolutionary history of the Enterobacteriaceae.</title>
        <authorList>
            <person name="Plunkett G.III."/>
            <person name="Neeno-Eckwall E.C."/>
            <person name="Glasner J.D."/>
            <person name="Perna N.T."/>
        </authorList>
    </citation>
    <scope>NUCLEOTIDE SEQUENCE [LARGE SCALE GENOMIC DNA]</scope>
    <source>
        <strain evidence="1 2">ATCC 700826</strain>
    </source>
</reference>
<evidence type="ECO:0000313" key="1">
    <source>
        <dbReference type="EMBL" id="OAT46022.1"/>
    </source>
</evidence>